<keyword evidence="3" id="KW-1185">Reference proteome</keyword>
<evidence type="ECO:0000313" key="3">
    <source>
        <dbReference type="Proteomes" id="UP000546324"/>
    </source>
</evidence>
<dbReference type="Proteomes" id="UP000546324">
    <property type="component" value="Unassembled WGS sequence"/>
</dbReference>
<dbReference type="EMBL" id="JACHMQ010000001">
    <property type="protein sequence ID" value="MBB6398860.1"/>
    <property type="molecule type" value="Genomic_DNA"/>
</dbReference>
<feature type="region of interest" description="Disordered" evidence="1">
    <location>
        <begin position="1"/>
        <end position="27"/>
    </location>
</feature>
<evidence type="ECO:0000313" key="2">
    <source>
        <dbReference type="EMBL" id="MBB6398860.1"/>
    </source>
</evidence>
<dbReference type="RefSeq" id="WP_185030205.1">
    <property type="nucleotide sequence ID" value="NZ_JACHMQ010000001.1"/>
</dbReference>
<dbReference type="AlphaFoldDB" id="A0A7X0G558"/>
<protein>
    <submittedName>
        <fullName evidence="2">Uncharacterized protein</fullName>
    </submittedName>
</protein>
<name>A0A7X0G558_9ACTN</name>
<organism evidence="2 3">
    <name type="scientific">Actinomadura coerulea</name>
    <dbReference type="NCBI Taxonomy" id="46159"/>
    <lineage>
        <taxon>Bacteria</taxon>
        <taxon>Bacillati</taxon>
        <taxon>Actinomycetota</taxon>
        <taxon>Actinomycetes</taxon>
        <taxon>Streptosporangiales</taxon>
        <taxon>Thermomonosporaceae</taxon>
        <taxon>Actinomadura</taxon>
    </lineage>
</organism>
<reference evidence="2 3" key="1">
    <citation type="submission" date="2020-08" db="EMBL/GenBank/DDBJ databases">
        <title>Sequencing the genomes of 1000 actinobacteria strains.</title>
        <authorList>
            <person name="Klenk H.-P."/>
        </authorList>
    </citation>
    <scope>NUCLEOTIDE SEQUENCE [LARGE SCALE GENOMIC DNA]</scope>
    <source>
        <strain evidence="2 3">DSM 43675</strain>
    </source>
</reference>
<gene>
    <name evidence="2" type="ORF">BKA00_005774</name>
</gene>
<accession>A0A7X0G558</accession>
<proteinExistence type="predicted"/>
<sequence>MRDDDSPSRGMPGVPARCQHGEGGPAQWPATVDDAPSAQVIYQSGPDGVGETLIWVPEDTDMARLRLTIPAICGREATTEVQGRTMIVTTKPLSKSQLPAIPDAELTGNRLTMTFPDAGMSAYTTWINVRSGQLVMAMAFMGTEEGLGAHKRTVAAAWSQAQAAVK</sequence>
<comment type="caution">
    <text evidence="2">The sequence shown here is derived from an EMBL/GenBank/DDBJ whole genome shotgun (WGS) entry which is preliminary data.</text>
</comment>
<evidence type="ECO:0000256" key="1">
    <source>
        <dbReference type="SAM" id="MobiDB-lite"/>
    </source>
</evidence>